<evidence type="ECO:0000259" key="6">
    <source>
        <dbReference type="Pfam" id="PF13943"/>
    </source>
</evidence>
<dbReference type="InterPro" id="IPR001611">
    <property type="entry name" value="Leu-rich_rpt"/>
</dbReference>
<keyword evidence="4" id="KW-0539">Nucleus</keyword>
<dbReference type="GO" id="GO:0005096">
    <property type="term" value="F:GTPase activator activity"/>
    <property type="evidence" value="ECO:0007669"/>
    <property type="project" value="InterPro"/>
</dbReference>
<reference evidence="8" key="1">
    <citation type="submission" date="2025-08" db="UniProtKB">
        <authorList>
            <consortium name="RefSeq"/>
        </authorList>
    </citation>
    <scope>IDENTIFICATION</scope>
    <source>
        <tissue evidence="8">Young leaves</tissue>
    </source>
</reference>
<dbReference type="GO" id="GO:0005737">
    <property type="term" value="C:cytoplasm"/>
    <property type="evidence" value="ECO:0007669"/>
    <property type="project" value="UniProtKB-SubCell"/>
</dbReference>
<organism evidence="7 8">
    <name type="scientific">Cucurbita moschata</name>
    <name type="common">Winter crookneck squash</name>
    <name type="synonym">Cucurbita pepo var. moschata</name>
    <dbReference type="NCBI Taxonomy" id="3662"/>
    <lineage>
        <taxon>Eukaryota</taxon>
        <taxon>Viridiplantae</taxon>
        <taxon>Streptophyta</taxon>
        <taxon>Embryophyta</taxon>
        <taxon>Tracheophyta</taxon>
        <taxon>Spermatophyta</taxon>
        <taxon>Magnoliopsida</taxon>
        <taxon>eudicotyledons</taxon>
        <taxon>Gunneridae</taxon>
        <taxon>Pentapetalae</taxon>
        <taxon>rosids</taxon>
        <taxon>fabids</taxon>
        <taxon>Cucurbitales</taxon>
        <taxon>Cucurbitaceae</taxon>
        <taxon>Cucurbiteae</taxon>
        <taxon>Cucurbita</taxon>
    </lineage>
</organism>
<feature type="compositionally biased region" description="Acidic residues" evidence="5">
    <location>
        <begin position="502"/>
        <end position="525"/>
    </location>
</feature>
<dbReference type="KEGG" id="cmos:111457764"/>
<keyword evidence="3" id="KW-0963">Cytoplasm</keyword>
<dbReference type="GeneID" id="111457764"/>
<dbReference type="InterPro" id="IPR032675">
    <property type="entry name" value="LRR_dom_sf"/>
</dbReference>
<evidence type="ECO:0000313" key="7">
    <source>
        <dbReference type="Proteomes" id="UP000504609"/>
    </source>
</evidence>
<dbReference type="Gene3D" id="3.80.10.10">
    <property type="entry name" value="Ribonuclease Inhibitor"/>
    <property type="match status" value="2"/>
</dbReference>
<evidence type="ECO:0000256" key="5">
    <source>
        <dbReference type="SAM" id="MobiDB-lite"/>
    </source>
</evidence>
<dbReference type="PANTHER" id="PTHR46761">
    <property type="entry name" value="RAN GTPASE-ACTIVATING PROTEIN 1"/>
    <property type="match status" value="1"/>
</dbReference>
<evidence type="ECO:0000256" key="4">
    <source>
        <dbReference type="ARBA" id="ARBA00023242"/>
    </source>
</evidence>
<evidence type="ECO:0000256" key="1">
    <source>
        <dbReference type="ARBA" id="ARBA00004123"/>
    </source>
</evidence>
<feature type="region of interest" description="Disordered" evidence="5">
    <location>
        <begin position="498"/>
        <end position="539"/>
    </location>
</feature>
<feature type="domain" description="WPP" evidence="6">
    <location>
        <begin position="14"/>
        <end position="107"/>
    </location>
</feature>
<comment type="subcellular location">
    <subcellularLocation>
        <location evidence="2">Cytoplasm</location>
    </subcellularLocation>
    <subcellularLocation>
        <location evidence="1">Nucleus</location>
    </subcellularLocation>
</comment>
<evidence type="ECO:0000256" key="2">
    <source>
        <dbReference type="ARBA" id="ARBA00004496"/>
    </source>
</evidence>
<keyword evidence="7" id="KW-1185">Reference proteome</keyword>
<dbReference type="Gene3D" id="1.10.246.200">
    <property type="entry name" value="WPP domain"/>
    <property type="match status" value="1"/>
</dbReference>
<dbReference type="GO" id="GO:0005634">
    <property type="term" value="C:nucleus"/>
    <property type="evidence" value="ECO:0007669"/>
    <property type="project" value="UniProtKB-SubCell"/>
</dbReference>
<feature type="compositionally biased region" description="Basic and acidic residues" evidence="5">
    <location>
        <begin position="526"/>
        <end position="539"/>
    </location>
</feature>
<dbReference type="InterPro" id="IPR038214">
    <property type="entry name" value="WPP_sf"/>
</dbReference>
<proteinExistence type="predicted"/>
<dbReference type="PANTHER" id="PTHR46761:SF5">
    <property type="entry name" value="RAN GTPASE-ACTIVATING PROTEIN 2"/>
    <property type="match status" value="1"/>
</dbReference>
<evidence type="ECO:0000256" key="3">
    <source>
        <dbReference type="ARBA" id="ARBA00022490"/>
    </source>
</evidence>
<dbReference type="SUPFAM" id="SSF52047">
    <property type="entry name" value="RNI-like"/>
    <property type="match status" value="1"/>
</dbReference>
<protein>
    <submittedName>
        <fullName evidence="8">RAN GTPase-activating protein 2-like</fullName>
    </submittedName>
</protein>
<name>A0A6J1GV69_CUCMO</name>
<sequence length="539" mass="58909">MDAVTTNSERRPFSIKLWPPSENTRKMLVERMTNNLTSQSFFTQKYGTLSLEEAADESKRIEDIAFATANQNYEKQPDGDGGAAVQLYAKECSRLLLEVLKRGPKVEAGKEAESDITSAPREVFFDISKGRRAFIEAEEAEELLKPLKEPGNSYTKICFSNRSFGLEAARVTEPILVSLKNQLKEVDLSDFIAGRPEAEALEVMKLFSDALEGSILRSLNLSNNALGEKGVRAFGSLLKSQTCLEELYLMNDGISKEAAQAVSELIPSTDKLRILQFHNNMTGDEGALAIAEVVKRSPLLEDFRCSSTRIDSEGGVALSLALGTCTHLRKLDLRDNMFGVEGGVALSKALSSHTDLKELYLSYLNLEDEGAITIANVLKDTAPALEVLEMAGNDITAEAASALAACIAQKPHLTSLNLGENELKDEGTIQISKALEGHIKIKEVDMNTNLIRRAGARVLAQTVVQKPGFVLLNINGNFISDEGIDELKNIFKKFPDMLGALDENDPEGGDGDDEESVGNDDDEDELGSKLKNLEVNEEN</sequence>
<dbReference type="SMR" id="A0A6J1GV69"/>
<dbReference type="Pfam" id="PF13516">
    <property type="entry name" value="LRR_6"/>
    <property type="match status" value="4"/>
</dbReference>
<dbReference type="Pfam" id="PF13943">
    <property type="entry name" value="WPP"/>
    <property type="match status" value="1"/>
</dbReference>
<dbReference type="InterPro" id="IPR025265">
    <property type="entry name" value="WPP_dom"/>
</dbReference>
<dbReference type="InterPro" id="IPR045203">
    <property type="entry name" value="RanGAP1/2"/>
</dbReference>
<gene>
    <name evidence="8" type="primary">LOC111457764</name>
</gene>
<dbReference type="SMART" id="SM00368">
    <property type="entry name" value="LRR_RI"/>
    <property type="match status" value="9"/>
</dbReference>
<dbReference type="RefSeq" id="XP_022955926.1">
    <property type="nucleotide sequence ID" value="XM_023100158.1"/>
</dbReference>
<evidence type="ECO:0000313" key="8">
    <source>
        <dbReference type="RefSeq" id="XP_022955926.1"/>
    </source>
</evidence>
<dbReference type="Proteomes" id="UP000504609">
    <property type="component" value="Unplaced"/>
</dbReference>
<accession>A0A6J1GV69</accession>
<dbReference type="AlphaFoldDB" id="A0A6J1GV69"/>